<sequence>MYPLPLALSTFCVSFPIADPASISLLSRSLTPGSAWYYLIAYDPTEATFDFGGKRKRSGRFLLGVSFSVVYIGGLVSVECKEGFF</sequence>
<dbReference type="AlphaFoldDB" id="A0AAD3S9G6"/>
<evidence type="ECO:0000313" key="3">
    <source>
        <dbReference type="Proteomes" id="UP001279734"/>
    </source>
</evidence>
<evidence type="ECO:0000313" key="2">
    <source>
        <dbReference type="EMBL" id="GMH06820.1"/>
    </source>
</evidence>
<dbReference type="EMBL" id="BSYO01000006">
    <property type="protein sequence ID" value="GMH06820.1"/>
    <property type="molecule type" value="Genomic_DNA"/>
</dbReference>
<keyword evidence="1" id="KW-1133">Transmembrane helix</keyword>
<keyword evidence="1" id="KW-0472">Membrane</keyword>
<reference evidence="2" key="1">
    <citation type="submission" date="2023-05" db="EMBL/GenBank/DDBJ databases">
        <title>Nepenthes gracilis genome sequencing.</title>
        <authorList>
            <person name="Fukushima K."/>
        </authorList>
    </citation>
    <scope>NUCLEOTIDE SEQUENCE</scope>
    <source>
        <strain evidence="2">SING2019-196</strain>
    </source>
</reference>
<organism evidence="2 3">
    <name type="scientific">Nepenthes gracilis</name>
    <name type="common">Slender pitcher plant</name>
    <dbReference type="NCBI Taxonomy" id="150966"/>
    <lineage>
        <taxon>Eukaryota</taxon>
        <taxon>Viridiplantae</taxon>
        <taxon>Streptophyta</taxon>
        <taxon>Embryophyta</taxon>
        <taxon>Tracheophyta</taxon>
        <taxon>Spermatophyta</taxon>
        <taxon>Magnoliopsida</taxon>
        <taxon>eudicotyledons</taxon>
        <taxon>Gunneridae</taxon>
        <taxon>Pentapetalae</taxon>
        <taxon>Caryophyllales</taxon>
        <taxon>Nepenthaceae</taxon>
        <taxon>Nepenthes</taxon>
    </lineage>
</organism>
<dbReference type="Proteomes" id="UP001279734">
    <property type="component" value="Unassembled WGS sequence"/>
</dbReference>
<feature type="transmembrane region" description="Helical" evidence="1">
    <location>
        <begin position="61"/>
        <end position="78"/>
    </location>
</feature>
<keyword evidence="1" id="KW-0812">Transmembrane</keyword>
<name>A0AAD3S9G6_NEPGR</name>
<keyword evidence="3" id="KW-1185">Reference proteome</keyword>
<accession>A0AAD3S9G6</accession>
<protein>
    <submittedName>
        <fullName evidence="2">Uncharacterized protein</fullName>
    </submittedName>
</protein>
<gene>
    <name evidence="2" type="ORF">Nepgr_008660</name>
</gene>
<proteinExistence type="predicted"/>
<evidence type="ECO:0000256" key="1">
    <source>
        <dbReference type="SAM" id="Phobius"/>
    </source>
</evidence>
<comment type="caution">
    <text evidence="2">The sequence shown here is derived from an EMBL/GenBank/DDBJ whole genome shotgun (WGS) entry which is preliminary data.</text>
</comment>